<feature type="region of interest" description="Disordered" evidence="7">
    <location>
        <begin position="1088"/>
        <end position="1110"/>
    </location>
</feature>
<feature type="transmembrane region" description="Helical" evidence="8">
    <location>
        <begin position="970"/>
        <end position="995"/>
    </location>
</feature>
<protein>
    <submittedName>
        <fullName evidence="9">Multidrug resistance protein MdtC</fullName>
    </submittedName>
</protein>
<dbReference type="SUPFAM" id="SSF82714">
    <property type="entry name" value="Multidrug efflux transporter AcrB TolC docking domain, DN and DC subdomains"/>
    <property type="match status" value="2"/>
</dbReference>
<feature type="transmembrane region" description="Helical" evidence="8">
    <location>
        <begin position="1015"/>
        <end position="1036"/>
    </location>
</feature>
<keyword evidence="6 8" id="KW-0472">Membrane</keyword>
<evidence type="ECO:0000313" key="9">
    <source>
        <dbReference type="EMBL" id="CAG9174509.1"/>
    </source>
</evidence>
<evidence type="ECO:0000256" key="8">
    <source>
        <dbReference type="SAM" id="Phobius"/>
    </source>
</evidence>
<gene>
    <name evidence="9" type="primary">mdtC_2</name>
    <name evidence="9" type="ORF">LMG21510_02596</name>
</gene>
<dbReference type="PANTHER" id="PTHR32063">
    <property type="match status" value="1"/>
</dbReference>
<dbReference type="Gene3D" id="3.30.70.1440">
    <property type="entry name" value="Multidrug efflux transporter AcrB pore domain"/>
    <property type="match status" value="1"/>
</dbReference>
<evidence type="ECO:0000256" key="5">
    <source>
        <dbReference type="ARBA" id="ARBA00022989"/>
    </source>
</evidence>
<feature type="transmembrane region" description="Helical" evidence="8">
    <location>
        <begin position="401"/>
        <end position="418"/>
    </location>
</feature>
<feature type="transmembrane region" description="Helical" evidence="8">
    <location>
        <begin position="528"/>
        <end position="555"/>
    </location>
</feature>
<feature type="transmembrane region" description="Helical" evidence="8">
    <location>
        <begin position="1048"/>
        <end position="1074"/>
    </location>
</feature>
<keyword evidence="4 8" id="KW-0812">Transmembrane</keyword>
<dbReference type="Pfam" id="PF00873">
    <property type="entry name" value="ACR_tran"/>
    <property type="match status" value="2"/>
</dbReference>
<organism evidence="9 10">
    <name type="scientific">Cupriavidus respiraculi</name>
    <dbReference type="NCBI Taxonomy" id="195930"/>
    <lineage>
        <taxon>Bacteria</taxon>
        <taxon>Pseudomonadati</taxon>
        <taxon>Pseudomonadota</taxon>
        <taxon>Betaproteobacteria</taxon>
        <taxon>Burkholderiales</taxon>
        <taxon>Burkholderiaceae</taxon>
        <taxon>Cupriavidus</taxon>
    </lineage>
</organism>
<evidence type="ECO:0000256" key="2">
    <source>
        <dbReference type="ARBA" id="ARBA00022475"/>
    </source>
</evidence>
<feature type="transmembrane region" description="Helical" evidence="8">
    <location>
        <begin position="920"/>
        <end position="937"/>
    </location>
</feature>
<dbReference type="Proteomes" id="UP000721236">
    <property type="component" value="Unassembled WGS sequence"/>
</dbReference>
<evidence type="ECO:0000256" key="3">
    <source>
        <dbReference type="ARBA" id="ARBA00022519"/>
    </source>
</evidence>
<keyword evidence="3" id="KW-0997">Cell inner membrane</keyword>
<comment type="caution">
    <text evidence="9">The sequence shown here is derived from an EMBL/GenBank/DDBJ whole genome shotgun (WGS) entry which is preliminary data.</text>
</comment>
<evidence type="ECO:0000256" key="1">
    <source>
        <dbReference type="ARBA" id="ARBA00022448"/>
    </source>
</evidence>
<dbReference type="InterPro" id="IPR001036">
    <property type="entry name" value="Acrflvin-R"/>
</dbReference>
<reference evidence="9 10" key="1">
    <citation type="submission" date="2021-08" db="EMBL/GenBank/DDBJ databases">
        <authorList>
            <person name="Peeters C."/>
        </authorList>
    </citation>
    <scope>NUCLEOTIDE SEQUENCE [LARGE SCALE GENOMIC DNA]</scope>
    <source>
        <strain evidence="9 10">LMG 21510</strain>
    </source>
</reference>
<keyword evidence="2" id="KW-1003">Cell membrane</keyword>
<evidence type="ECO:0000313" key="10">
    <source>
        <dbReference type="Proteomes" id="UP000721236"/>
    </source>
</evidence>
<evidence type="ECO:0000256" key="4">
    <source>
        <dbReference type="ARBA" id="ARBA00022692"/>
    </source>
</evidence>
<keyword evidence="5 8" id="KW-1133">Transmembrane helix</keyword>
<feature type="transmembrane region" description="Helical" evidence="8">
    <location>
        <begin position="594"/>
        <end position="613"/>
    </location>
</feature>
<dbReference type="SUPFAM" id="SSF82693">
    <property type="entry name" value="Multidrug efflux transporter AcrB pore domain, PN1, PN2, PC1 and PC2 subdomains"/>
    <property type="match status" value="3"/>
</dbReference>
<accession>A0ABM8X3Q3</accession>
<keyword evidence="1" id="KW-0813">Transport</keyword>
<proteinExistence type="predicted"/>
<feature type="transmembrane region" description="Helical" evidence="8">
    <location>
        <begin position="425"/>
        <end position="446"/>
    </location>
</feature>
<evidence type="ECO:0000256" key="6">
    <source>
        <dbReference type="ARBA" id="ARBA00023136"/>
    </source>
</evidence>
<dbReference type="Gene3D" id="3.30.70.1430">
    <property type="entry name" value="Multidrug efflux transporter AcrB pore domain"/>
    <property type="match status" value="2"/>
</dbReference>
<sequence>MMNLSAAFIHRPVATALLTLGILLAGLAALRMLPVSPLPQVDYPTISVSASLPGASPETMAATVATPLERALGTIAGVTEITSSSSLGSTRVTLQFDLSRDIDGAARDVQAAINASRSTLPSSLPGNPTYRKVNPADAPIMILALTSPTMTRGQLYDAASTILAQKLSQVEGVGQVTIGGASLPAVRVSLNPTALNKYGISLADVRNTISATNANRPLGSLENDTSNWQVYANDQAMKASDYMPLIIRYAAPGTYSSTSAGALIASTANATSGGNVSTRTVNGVTTTTLTTGGSTTTITTGATGVGNGAIGPNSLPVPVRLSDVATVTDSVQDVRNAGSANGKPSVLLVLNRSPGANIIETVDRVNEMLPTLRQMIPAAISMDVMMDRTPTIRASLREVEHTLLISVALVIMVVFLFLRNVRATIIPAVAVPVSLIGTFTVMYLAGFSLNNLSLMALTIATGFVVDDAIVVLENIARHIEAGMRPVQAALRGAREVGFTVISMSLSLIAVFIPLLLMGGIVGRLFQEFAITLSVAILVSLVVSLTTTPMMCARLLRAPHEEKRGRWYLASERVFDGMRDRYARSLSFALRHGKWVWAILLATVALNVWLYIIVPKGFFPQQDTGRLIGFIRADQATSFQAMRGKLDSFVKIVQADPAVVNVTGFTGGSQRNTGQMFVTLKPLAERKESADVVIARLRIALAKEPGARLFLMPVQDIRIGGRQSSSEFQFTLQSDDLEVLREWEPKVRNALANLKGLEDVDTDTNDKGLQTSVIVDRDTASRLGVTMQQVDAVLNDAFGQRLVSTIYHPLNQYRVVMELSEEYLQGPHALKDIYVVTGAGNRVPLSAFARVVPTSTPLGVSHQGQFAAATISFNLAPGVSLSQATEMVQREVARIGAPETLQANFQGGAKAFQDSLKSQPILILAALITIYIVLGVLYESYVHPITILSTLPSAGVGALLALLASGTEFSIIALIGVILLIGIVKKNAIMMIDFAIDAERREGLSPREAIYQACLLRFRPILMTTMAALLGAVPLAIGRGDGAELRAPLGISIVGGLVVSQLLTLYTTPVVYLTLDRWRLKWQRWRERRAAPKDRGGPGGFGTPAPIRHEP</sequence>
<dbReference type="PANTHER" id="PTHR32063:SF34">
    <property type="entry name" value="MULTIDRUG RESISTANCE PROTEIN MDTC"/>
    <property type="match status" value="1"/>
</dbReference>
<dbReference type="Gene3D" id="3.30.2090.10">
    <property type="entry name" value="Multidrug efflux transporter AcrB TolC docking domain, DN and DC subdomains"/>
    <property type="match status" value="3"/>
</dbReference>
<dbReference type="Gene3D" id="3.30.70.1320">
    <property type="entry name" value="Multidrug efflux transporter AcrB pore domain like"/>
    <property type="match status" value="2"/>
</dbReference>
<name>A0ABM8X3Q3_9BURK</name>
<feature type="transmembrane region" description="Helical" evidence="8">
    <location>
        <begin position="496"/>
        <end position="516"/>
    </location>
</feature>
<dbReference type="InterPro" id="IPR027463">
    <property type="entry name" value="AcrB_DN_DC_subdom"/>
</dbReference>
<keyword evidence="10" id="KW-1185">Reference proteome</keyword>
<dbReference type="PRINTS" id="PR00702">
    <property type="entry name" value="ACRIFLAVINRP"/>
</dbReference>
<evidence type="ECO:0000256" key="7">
    <source>
        <dbReference type="SAM" id="MobiDB-lite"/>
    </source>
</evidence>
<dbReference type="EMBL" id="CAJZAH010000002">
    <property type="protein sequence ID" value="CAG9174509.1"/>
    <property type="molecule type" value="Genomic_DNA"/>
</dbReference>
<dbReference type="Gene3D" id="1.20.1640.10">
    <property type="entry name" value="Multidrug efflux transporter AcrB transmembrane domain"/>
    <property type="match status" value="3"/>
</dbReference>
<dbReference type="SUPFAM" id="SSF82866">
    <property type="entry name" value="Multidrug efflux transporter AcrB transmembrane domain"/>
    <property type="match status" value="2"/>
</dbReference>